<keyword evidence="1" id="KW-0472">Membrane</keyword>
<dbReference type="SUPFAM" id="SSF53756">
    <property type="entry name" value="UDP-Glycosyltransferase/glycogen phosphorylase"/>
    <property type="match status" value="1"/>
</dbReference>
<dbReference type="RefSeq" id="WP_209487267.1">
    <property type="nucleotide sequence ID" value="NZ_JAGGKQ010000045.1"/>
</dbReference>
<keyword evidence="1" id="KW-1133">Transmembrane helix</keyword>
<proteinExistence type="predicted"/>
<organism evidence="2 3">
    <name type="scientific">Halorubrum alkaliphilum</name>
    <dbReference type="NCBI Taxonomy" id="261290"/>
    <lineage>
        <taxon>Archaea</taxon>
        <taxon>Methanobacteriati</taxon>
        <taxon>Methanobacteriota</taxon>
        <taxon>Stenosarchaea group</taxon>
        <taxon>Halobacteria</taxon>
        <taxon>Halobacteriales</taxon>
        <taxon>Haloferacaceae</taxon>
        <taxon>Halorubrum</taxon>
    </lineage>
</organism>
<feature type="transmembrane region" description="Helical" evidence="1">
    <location>
        <begin position="97"/>
        <end position="116"/>
    </location>
</feature>
<accession>A0A8T4GK45</accession>
<dbReference type="EMBL" id="JAGGKQ010000045">
    <property type="protein sequence ID" value="MBP1924077.1"/>
    <property type="molecule type" value="Genomic_DNA"/>
</dbReference>
<comment type="caution">
    <text evidence="2">The sequence shown here is derived from an EMBL/GenBank/DDBJ whole genome shotgun (WGS) entry which is preliminary data.</text>
</comment>
<evidence type="ECO:0000313" key="2">
    <source>
        <dbReference type="EMBL" id="MBP1924077.1"/>
    </source>
</evidence>
<dbReference type="Gene3D" id="3.40.50.2000">
    <property type="entry name" value="Glycogen Phosphorylase B"/>
    <property type="match status" value="2"/>
</dbReference>
<dbReference type="PANTHER" id="PTHR12526:SF630">
    <property type="entry name" value="GLYCOSYLTRANSFERASE"/>
    <property type="match status" value="1"/>
</dbReference>
<dbReference type="AlphaFoldDB" id="A0A8T4GK45"/>
<reference evidence="2" key="1">
    <citation type="submission" date="2021-03" db="EMBL/GenBank/DDBJ databases">
        <title>Genomic Encyclopedia of Type Strains, Phase IV (KMG-IV): sequencing the most valuable type-strain genomes for metagenomic binning, comparative biology and taxonomic classification.</title>
        <authorList>
            <person name="Goeker M."/>
        </authorList>
    </citation>
    <scope>NUCLEOTIDE SEQUENCE</scope>
    <source>
        <strain evidence="2">DSM 23564</strain>
    </source>
</reference>
<gene>
    <name evidence="2" type="ORF">J2751_003127</name>
</gene>
<dbReference type="OrthoDB" id="373917at2157"/>
<evidence type="ECO:0000256" key="1">
    <source>
        <dbReference type="SAM" id="Phobius"/>
    </source>
</evidence>
<name>A0A8T4GK45_9EURY</name>
<protein>
    <submittedName>
        <fullName evidence="2">Glycosyltransferase involved in cell wall biosynthesis</fullName>
    </submittedName>
</protein>
<dbReference type="PANTHER" id="PTHR12526">
    <property type="entry name" value="GLYCOSYLTRANSFERASE"/>
    <property type="match status" value="1"/>
</dbReference>
<keyword evidence="1" id="KW-0812">Transmembrane</keyword>
<keyword evidence="3" id="KW-1185">Reference proteome</keyword>
<evidence type="ECO:0000313" key="3">
    <source>
        <dbReference type="Proteomes" id="UP000823588"/>
    </source>
</evidence>
<dbReference type="Proteomes" id="UP000823588">
    <property type="component" value="Unassembled WGS sequence"/>
</dbReference>
<sequence length="428" mass="50297">MGSSKVGYFTFNEKPWSNLLRRQVIEVIFQSNRLTNKDIILVSFLPFYEYLRNRSKISNLNRELQEENIRFITIPTPFPIPIYTRDKGWTNRWRYDWIRMVVVLLYSIPFILYLEIREGINTFHCRSYPISISVLTIKYINKDIRLIFDPRSDFPEENITRGNWSKKSLSYKMWKKLEKQLCIHSDYVIAISNTYDQHYRDIYNDVKTKIIPNNVNTSEFSPEKIRDRSIRENHNIDDSTTLICYSGSMYKSLWNNPDEYGCVIEKLLETNYNLKFLFLIPPDSNGLLRRKLKEYSISRKNYIIKNPDFEQVPTLLSQADLGLYILDNASIRIGTKFVEYCSAGLPTIVNQNVEGAAEIIHKNNLGCEISLHFNKNDSYCPSEPLSKDNLKQIGEVISNKKEISENCRQFAKENFDTTKIANSYADIY</sequence>